<evidence type="ECO:0000313" key="2">
    <source>
        <dbReference type="Proteomes" id="UP000029839"/>
    </source>
</evidence>
<dbReference type="Proteomes" id="UP000029839">
    <property type="component" value="Unassembled WGS sequence"/>
</dbReference>
<comment type="caution">
    <text evidence="1">The sequence shown here is derived from an EMBL/GenBank/DDBJ whole genome shotgun (WGS) entry which is preliminary data.</text>
</comment>
<reference evidence="1 2" key="2">
    <citation type="journal article" date="2015" name="Stand. Genomic Sci.">
        <title>Draft genome sequence of Cellulomonas carbonis T26(T) and comparative analysis of six Cellulomonas genomes.</title>
        <authorList>
            <person name="Zhuang W."/>
            <person name="Zhang S."/>
            <person name="Xia X."/>
            <person name="Wang G."/>
        </authorList>
    </citation>
    <scope>NUCLEOTIDE SEQUENCE [LARGE SCALE GENOMIC DNA]</scope>
    <source>
        <strain evidence="1 2">T26</strain>
    </source>
</reference>
<dbReference type="EMBL" id="AXCY01000100">
    <property type="protein sequence ID" value="KGM09392.1"/>
    <property type="molecule type" value="Genomic_DNA"/>
</dbReference>
<accession>A0A0A0BNY0</accession>
<dbReference type="RefSeq" id="WP_043608791.1">
    <property type="nucleotide sequence ID" value="NZ_AXCY01000100.1"/>
</dbReference>
<dbReference type="OrthoDB" id="4829883at2"/>
<dbReference type="AlphaFoldDB" id="A0A0A0BNY0"/>
<name>A0A0A0BNY0_9CELL</name>
<reference evidence="1 2" key="1">
    <citation type="submission" date="2013-08" db="EMBL/GenBank/DDBJ databases">
        <title>Genome sequencing of Cellulomonas carbonis T26.</title>
        <authorList>
            <person name="Chen F."/>
            <person name="Li Y."/>
            <person name="Wang G."/>
        </authorList>
    </citation>
    <scope>NUCLEOTIDE SEQUENCE [LARGE SCALE GENOMIC DNA]</scope>
    <source>
        <strain evidence="1 2">T26</strain>
    </source>
</reference>
<sequence length="86" mass="9231">MFTMTELELGGFVAPGREPSADLTLRLAQRVTERLARTSEPDPVPCAARPYTGFVHRDGACRCFFGGPAPEFPPVAGPPARLPFAS</sequence>
<protein>
    <submittedName>
        <fullName evidence="1">Uncharacterized protein</fullName>
    </submittedName>
</protein>
<organism evidence="1 2">
    <name type="scientific">Cellulomonas carbonis T26</name>
    <dbReference type="NCBI Taxonomy" id="947969"/>
    <lineage>
        <taxon>Bacteria</taxon>
        <taxon>Bacillati</taxon>
        <taxon>Actinomycetota</taxon>
        <taxon>Actinomycetes</taxon>
        <taxon>Micrococcales</taxon>
        <taxon>Cellulomonadaceae</taxon>
        <taxon>Cellulomonas</taxon>
    </lineage>
</organism>
<evidence type="ECO:0000313" key="1">
    <source>
        <dbReference type="EMBL" id="KGM09392.1"/>
    </source>
</evidence>
<proteinExistence type="predicted"/>
<keyword evidence="2" id="KW-1185">Reference proteome</keyword>
<gene>
    <name evidence="1" type="ORF">N868_02330</name>
</gene>